<feature type="region of interest" description="Disordered" evidence="11">
    <location>
        <begin position="258"/>
        <end position="277"/>
    </location>
</feature>
<evidence type="ECO:0000256" key="6">
    <source>
        <dbReference type="ARBA" id="ARBA00022824"/>
    </source>
</evidence>
<comment type="subcellular location">
    <subcellularLocation>
        <location evidence="1">Endoplasmic reticulum membrane</location>
        <topology evidence="1">Single-pass membrane protein</topology>
    </subcellularLocation>
</comment>
<keyword evidence="9 12" id="KW-0472">Membrane</keyword>
<feature type="transmembrane region" description="Helical" evidence="12">
    <location>
        <begin position="28"/>
        <end position="46"/>
    </location>
</feature>
<dbReference type="EMBL" id="JAACJK010000220">
    <property type="protein sequence ID" value="KAF5315560.1"/>
    <property type="molecule type" value="Genomic_DNA"/>
</dbReference>
<evidence type="ECO:0000313" key="14">
    <source>
        <dbReference type="Proteomes" id="UP000541558"/>
    </source>
</evidence>
<evidence type="ECO:0000256" key="2">
    <source>
        <dbReference type="ARBA" id="ARBA00005619"/>
    </source>
</evidence>
<reference evidence="13 14" key="1">
    <citation type="journal article" date="2020" name="ISME J.">
        <title>Uncovering the hidden diversity of litter-decomposition mechanisms in mushroom-forming fungi.</title>
        <authorList>
            <person name="Floudas D."/>
            <person name="Bentzer J."/>
            <person name="Ahren D."/>
            <person name="Johansson T."/>
            <person name="Persson P."/>
            <person name="Tunlid A."/>
        </authorList>
    </citation>
    <scope>NUCLEOTIDE SEQUENCE [LARGE SCALE GENOMIC DNA]</scope>
    <source>
        <strain evidence="13 14">CBS 175.51</strain>
    </source>
</reference>
<evidence type="ECO:0000256" key="9">
    <source>
        <dbReference type="ARBA" id="ARBA00023136"/>
    </source>
</evidence>
<keyword evidence="10" id="KW-0675">Receptor</keyword>
<evidence type="ECO:0000256" key="8">
    <source>
        <dbReference type="ARBA" id="ARBA00023134"/>
    </source>
</evidence>
<evidence type="ECO:0000256" key="5">
    <source>
        <dbReference type="ARBA" id="ARBA00022741"/>
    </source>
</evidence>
<protein>
    <recommendedName>
        <fullName evidence="3">Signal recognition particle receptor subunit beta</fullName>
    </recommendedName>
</protein>
<gene>
    <name evidence="13" type="ORF">D9611_004997</name>
</gene>
<dbReference type="OrthoDB" id="41266at2759"/>
<comment type="caution">
    <text evidence="13">The sequence shown here is derived from an EMBL/GenBank/DDBJ whole genome shotgun (WGS) entry which is preliminary data.</text>
</comment>
<keyword evidence="8" id="KW-0342">GTP-binding</keyword>
<dbReference type="Gene3D" id="3.40.50.300">
    <property type="entry name" value="P-loop containing nucleotide triphosphate hydrolases"/>
    <property type="match status" value="1"/>
</dbReference>
<dbReference type="GO" id="GO:0005789">
    <property type="term" value="C:endoplasmic reticulum membrane"/>
    <property type="evidence" value="ECO:0007669"/>
    <property type="project" value="UniProtKB-SubCell"/>
</dbReference>
<feature type="region of interest" description="Disordered" evidence="11">
    <location>
        <begin position="209"/>
        <end position="233"/>
    </location>
</feature>
<evidence type="ECO:0000256" key="10">
    <source>
        <dbReference type="ARBA" id="ARBA00023170"/>
    </source>
</evidence>
<evidence type="ECO:0000256" key="11">
    <source>
        <dbReference type="SAM" id="MobiDB-lite"/>
    </source>
</evidence>
<evidence type="ECO:0000256" key="12">
    <source>
        <dbReference type="SAM" id="Phobius"/>
    </source>
</evidence>
<comment type="similarity">
    <text evidence="2">Belongs to the SRP receptor beta subunit family.</text>
</comment>
<dbReference type="PANTHER" id="PTHR11711">
    <property type="entry name" value="ADP RIBOSYLATION FACTOR-RELATED"/>
    <property type="match status" value="1"/>
</dbReference>
<keyword evidence="7 12" id="KW-1133">Transmembrane helix</keyword>
<evidence type="ECO:0000256" key="1">
    <source>
        <dbReference type="ARBA" id="ARBA00004389"/>
    </source>
</evidence>
<keyword evidence="14" id="KW-1185">Reference proteome</keyword>
<feature type="compositionally biased region" description="Basic and acidic residues" evidence="11">
    <location>
        <begin position="260"/>
        <end position="274"/>
    </location>
</feature>
<sequence length="289" mass="30907">MSAIPEDHRPHETPEVVDAISFLPPQTLLAASLGFALLLILAFIVLGRKKSKARGNALLLVGPMDSGKTAIFSKLAYAQTLPTHTSLQANASDISLTPSKTIRIIDIPGHPRIRNQFTDHLSSAKAIAFVVDSNSVSRNGPAVAEHLHHILHALTSLPPSQTPPLLTILCNKSDLLKTSTTSGPAASLATNRVKTILERELEKRRVAQSASVGVEGLGEENSEQTGELGGLECGADGNATFRFEDWEGGEVVFLGTSVRPESEKASEVSEKNEPDAGLIALENWLEDNM</sequence>
<dbReference type="InterPro" id="IPR019009">
    <property type="entry name" value="SRP_receptor_beta_su"/>
</dbReference>
<organism evidence="13 14">
    <name type="scientific">Ephemerocybe angulata</name>
    <dbReference type="NCBI Taxonomy" id="980116"/>
    <lineage>
        <taxon>Eukaryota</taxon>
        <taxon>Fungi</taxon>
        <taxon>Dikarya</taxon>
        <taxon>Basidiomycota</taxon>
        <taxon>Agaricomycotina</taxon>
        <taxon>Agaricomycetes</taxon>
        <taxon>Agaricomycetidae</taxon>
        <taxon>Agaricales</taxon>
        <taxon>Agaricineae</taxon>
        <taxon>Psathyrellaceae</taxon>
        <taxon>Ephemerocybe</taxon>
    </lineage>
</organism>
<accession>A0A8H5B2I0</accession>
<keyword evidence="5" id="KW-0547">Nucleotide-binding</keyword>
<keyword evidence="6" id="KW-0256">Endoplasmic reticulum</keyword>
<evidence type="ECO:0000313" key="13">
    <source>
        <dbReference type="EMBL" id="KAF5315560.1"/>
    </source>
</evidence>
<dbReference type="InterPro" id="IPR024156">
    <property type="entry name" value="Small_GTPase_ARF"/>
</dbReference>
<evidence type="ECO:0000256" key="3">
    <source>
        <dbReference type="ARBA" id="ARBA00020256"/>
    </source>
</evidence>
<dbReference type="AlphaFoldDB" id="A0A8H5B2I0"/>
<proteinExistence type="inferred from homology"/>
<dbReference type="Pfam" id="PF09439">
    <property type="entry name" value="SRPRB"/>
    <property type="match status" value="1"/>
</dbReference>
<dbReference type="Proteomes" id="UP000541558">
    <property type="component" value="Unassembled WGS sequence"/>
</dbReference>
<evidence type="ECO:0000256" key="4">
    <source>
        <dbReference type="ARBA" id="ARBA00022692"/>
    </source>
</evidence>
<evidence type="ECO:0000256" key="7">
    <source>
        <dbReference type="ARBA" id="ARBA00022989"/>
    </source>
</evidence>
<name>A0A8H5B2I0_9AGAR</name>
<dbReference type="InterPro" id="IPR027417">
    <property type="entry name" value="P-loop_NTPase"/>
</dbReference>
<dbReference type="GO" id="GO:0005525">
    <property type="term" value="F:GTP binding"/>
    <property type="evidence" value="ECO:0007669"/>
    <property type="project" value="UniProtKB-KW"/>
</dbReference>
<dbReference type="SUPFAM" id="SSF52540">
    <property type="entry name" value="P-loop containing nucleoside triphosphate hydrolases"/>
    <property type="match status" value="1"/>
</dbReference>
<keyword evidence="4 12" id="KW-0812">Transmembrane</keyword>